<protein>
    <submittedName>
        <fullName evidence="2">Paraquat-inducible protein A</fullName>
    </submittedName>
</protein>
<organism evidence="2 3">
    <name type="scientific">Luteolibacter yonseiensis</name>
    <dbReference type="NCBI Taxonomy" id="1144680"/>
    <lineage>
        <taxon>Bacteria</taxon>
        <taxon>Pseudomonadati</taxon>
        <taxon>Verrucomicrobiota</taxon>
        <taxon>Verrucomicrobiia</taxon>
        <taxon>Verrucomicrobiales</taxon>
        <taxon>Verrucomicrobiaceae</taxon>
        <taxon>Luteolibacter</taxon>
    </lineage>
</organism>
<feature type="transmembrane region" description="Helical" evidence="1">
    <location>
        <begin position="113"/>
        <end position="142"/>
    </location>
</feature>
<dbReference type="Proteomes" id="UP000600139">
    <property type="component" value="Unassembled WGS sequence"/>
</dbReference>
<name>A0A934R5J0_9BACT</name>
<proteinExistence type="predicted"/>
<sequence length="222" mass="23841">MIKGFSRIRLLALLPWPKPPGGPHRSVCHVCDTLHDAQPLPEGMAAYCQCCGTVLYQNRPASLARATAFSLTSLILMVVVHSFPFLVMDAAGIRTKLNLASAAMALVNEGSPLLGVALALFTIVTPLLLAGGLIYVCCPLMFGRVAPGGVLVAKWLNKTEPWNMIEVFLLGVLVSLLKLGKVADVHFGMGFWAFGVLMLCMAAAVAGIDRDELWDRLEVAKP</sequence>
<dbReference type="Pfam" id="PF04403">
    <property type="entry name" value="PqiA"/>
    <property type="match status" value="1"/>
</dbReference>
<keyword evidence="1" id="KW-0472">Membrane</keyword>
<keyword evidence="1" id="KW-1133">Transmembrane helix</keyword>
<evidence type="ECO:0000256" key="1">
    <source>
        <dbReference type="SAM" id="Phobius"/>
    </source>
</evidence>
<gene>
    <name evidence="2" type="ORF">JIN84_09490</name>
</gene>
<feature type="transmembrane region" description="Helical" evidence="1">
    <location>
        <begin position="68"/>
        <end position="93"/>
    </location>
</feature>
<dbReference type="InterPro" id="IPR007498">
    <property type="entry name" value="PqiA-like"/>
</dbReference>
<reference evidence="2" key="1">
    <citation type="submission" date="2021-01" db="EMBL/GenBank/DDBJ databases">
        <title>Modified the classification status of verrucomicrobia.</title>
        <authorList>
            <person name="Feng X."/>
        </authorList>
    </citation>
    <scope>NUCLEOTIDE SEQUENCE</scope>
    <source>
        <strain evidence="2">JCM 18052</strain>
    </source>
</reference>
<accession>A0A934R5J0</accession>
<evidence type="ECO:0000313" key="3">
    <source>
        <dbReference type="Proteomes" id="UP000600139"/>
    </source>
</evidence>
<dbReference type="RefSeq" id="WP_200350811.1">
    <property type="nucleotide sequence ID" value="NZ_BAABHZ010000007.1"/>
</dbReference>
<comment type="caution">
    <text evidence="2">The sequence shown here is derived from an EMBL/GenBank/DDBJ whole genome shotgun (WGS) entry which is preliminary data.</text>
</comment>
<evidence type="ECO:0000313" key="2">
    <source>
        <dbReference type="EMBL" id="MBK1815850.1"/>
    </source>
</evidence>
<keyword evidence="1" id="KW-0812">Transmembrane</keyword>
<dbReference type="EMBL" id="JAENIK010000010">
    <property type="protein sequence ID" value="MBK1815850.1"/>
    <property type="molecule type" value="Genomic_DNA"/>
</dbReference>
<keyword evidence="3" id="KW-1185">Reference proteome</keyword>
<dbReference type="AlphaFoldDB" id="A0A934R5J0"/>
<feature type="transmembrane region" description="Helical" evidence="1">
    <location>
        <begin position="185"/>
        <end position="208"/>
    </location>
</feature>